<feature type="non-terminal residue" evidence="2">
    <location>
        <position position="1"/>
    </location>
</feature>
<sequence>KGHCVSPIGKYFPEYGISAATSTTTNASASPLAVQDLWIIDERPPAVGNSSHKALFHMSELVASYPNLVTLIIRDSASGLKASGQDLIRWAILNDFGLQLILGQLNKLKHFDVKGNLFFVTDCGITGFSEGEVEVRKLGGGKKVANIPNNDVDTVSPPASDDRTTEKNNDKRISFSSLKSLQYCSLEYVGPKFTSVSLQYGFSGLEELKHLKISGLIQVDSESITKFKDNFLSGKKEKDFCNIEITPLKQ</sequence>
<gene>
    <name evidence="2" type="ORF">Fcan01_04140</name>
</gene>
<dbReference type="Proteomes" id="UP000198287">
    <property type="component" value="Unassembled WGS sequence"/>
</dbReference>
<comment type="caution">
    <text evidence="2">The sequence shown here is derived from an EMBL/GenBank/DDBJ whole genome shotgun (WGS) entry which is preliminary data.</text>
</comment>
<accession>A0A226ESV7</accession>
<name>A0A226ESV7_FOLCA</name>
<keyword evidence="3" id="KW-1185">Reference proteome</keyword>
<dbReference type="SUPFAM" id="SSF52047">
    <property type="entry name" value="RNI-like"/>
    <property type="match status" value="1"/>
</dbReference>
<organism evidence="2 3">
    <name type="scientific">Folsomia candida</name>
    <name type="common">Springtail</name>
    <dbReference type="NCBI Taxonomy" id="158441"/>
    <lineage>
        <taxon>Eukaryota</taxon>
        <taxon>Metazoa</taxon>
        <taxon>Ecdysozoa</taxon>
        <taxon>Arthropoda</taxon>
        <taxon>Hexapoda</taxon>
        <taxon>Collembola</taxon>
        <taxon>Entomobryomorpha</taxon>
        <taxon>Isotomoidea</taxon>
        <taxon>Isotomidae</taxon>
        <taxon>Proisotominae</taxon>
        <taxon>Folsomia</taxon>
    </lineage>
</organism>
<proteinExistence type="predicted"/>
<feature type="region of interest" description="Disordered" evidence="1">
    <location>
        <begin position="149"/>
        <end position="168"/>
    </location>
</feature>
<dbReference type="EMBL" id="LNIX01000002">
    <property type="protein sequence ID" value="OXA60247.1"/>
    <property type="molecule type" value="Genomic_DNA"/>
</dbReference>
<evidence type="ECO:0000256" key="1">
    <source>
        <dbReference type="SAM" id="MobiDB-lite"/>
    </source>
</evidence>
<evidence type="ECO:0000313" key="2">
    <source>
        <dbReference type="EMBL" id="OXA60247.1"/>
    </source>
</evidence>
<reference evidence="2 3" key="1">
    <citation type="submission" date="2015-12" db="EMBL/GenBank/DDBJ databases">
        <title>The genome of Folsomia candida.</title>
        <authorList>
            <person name="Faddeeva A."/>
            <person name="Derks M.F."/>
            <person name="Anvar Y."/>
            <person name="Smit S."/>
            <person name="Van Straalen N."/>
            <person name="Roelofs D."/>
        </authorList>
    </citation>
    <scope>NUCLEOTIDE SEQUENCE [LARGE SCALE GENOMIC DNA]</scope>
    <source>
        <strain evidence="2 3">VU population</strain>
        <tissue evidence="2">Whole body</tissue>
    </source>
</reference>
<evidence type="ECO:0000313" key="3">
    <source>
        <dbReference type="Proteomes" id="UP000198287"/>
    </source>
</evidence>
<dbReference type="AlphaFoldDB" id="A0A226ESV7"/>
<protein>
    <submittedName>
        <fullName evidence="2">Uncharacterized protein</fullName>
    </submittedName>
</protein>